<dbReference type="CDD" id="cd18808">
    <property type="entry name" value="SF1_C_Upf1"/>
    <property type="match status" value="1"/>
</dbReference>
<feature type="non-terminal residue" evidence="8">
    <location>
        <position position="660"/>
    </location>
</feature>
<keyword evidence="5" id="KW-0067">ATP-binding</keyword>
<reference evidence="8" key="1">
    <citation type="journal article" date="2021" name="Nat. Commun.">
        <title>Genetic determinants of endophytism in the Arabidopsis root mycobiome.</title>
        <authorList>
            <person name="Mesny F."/>
            <person name="Miyauchi S."/>
            <person name="Thiergart T."/>
            <person name="Pickel B."/>
            <person name="Atanasova L."/>
            <person name="Karlsson M."/>
            <person name="Huettel B."/>
            <person name="Barry K.W."/>
            <person name="Haridas S."/>
            <person name="Chen C."/>
            <person name="Bauer D."/>
            <person name="Andreopoulos W."/>
            <person name="Pangilinan J."/>
            <person name="LaButti K."/>
            <person name="Riley R."/>
            <person name="Lipzen A."/>
            <person name="Clum A."/>
            <person name="Drula E."/>
            <person name="Henrissat B."/>
            <person name="Kohler A."/>
            <person name="Grigoriev I.V."/>
            <person name="Martin F.M."/>
            <person name="Hacquard S."/>
        </authorList>
    </citation>
    <scope>NUCLEOTIDE SEQUENCE</scope>
    <source>
        <strain evidence="8">MPI-CAGE-AT-0016</strain>
    </source>
</reference>
<comment type="similarity">
    <text evidence="1">Belongs to the DNA2/NAM7 helicase family.</text>
</comment>
<keyword evidence="3 8" id="KW-0378">Hydrolase</keyword>
<evidence type="ECO:0000256" key="2">
    <source>
        <dbReference type="ARBA" id="ARBA00022741"/>
    </source>
</evidence>
<dbReference type="Gene3D" id="3.40.50.300">
    <property type="entry name" value="P-loop containing nucleotide triphosphate hydrolases"/>
    <property type="match status" value="2"/>
</dbReference>
<evidence type="ECO:0000256" key="3">
    <source>
        <dbReference type="ARBA" id="ARBA00022801"/>
    </source>
</evidence>
<dbReference type="InterPro" id="IPR041677">
    <property type="entry name" value="DNA2/NAM7_AAA_11"/>
</dbReference>
<organism evidence="8 9">
    <name type="scientific">Plectosphaerella cucumerina</name>
    <dbReference type="NCBI Taxonomy" id="40658"/>
    <lineage>
        <taxon>Eukaryota</taxon>
        <taxon>Fungi</taxon>
        <taxon>Dikarya</taxon>
        <taxon>Ascomycota</taxon>
        <taxon>Pezizomycotina</taxon>
        <taxon>Sordariomycetes</taxon>
        <taxon>Hypocreomycetidae</taxon>
        <taxon>Glomerellales</taxon>
        <taxon>Plectosphaerellaceae</taxon>
        <taxon>Plectosphaerella</taxon>
    </lineage>
</organism>
<protein>
    <submittedName>
        <fullName evidence="8">P-loop containing nucleoside triphosphate hydrolase protein</fullName>
    </submittedName>
</protein>
<comment type="caution">
    <text evidence="8">The sequence shown here is derived from an EMBL/GenBank/DDBJ whole genome shotgun (WGS) entry which is preliminary data.</text>
</comment>
<evidence type="ECO:0000313" key="9">
    <source>
        <dbReference type="Proteomes" id="UP000813385"/>
    </source>
</evidence>
<dbReference type="Pfam" id="PF13086">
    <property type="entry name" value="AAA_11"/>
    <property type="match status" value="1"/>
</dbReference>
<evidence type="ECO:0000256" key="1">
    <source>
        <dbReference type="ARBA" id="ARBA00007913"/>
    </source>
</evidence>
<proteinExistence type="inferred from homology"/>
<dbReference type="OrthoDB" id="4835297at2759"/>
<gene>
    <name evidence="8" type="ORF">B0T11DRAFT_349928</name>
</gene>
<feature type="domain" description="DNA2/NAM7 helicase-like C-terminal" evidence="7">
    <location>
        <begin position="374"/>
        <end position="585"/>
    </location>
</feature>
<dbReference type="InterPro" id="IPR047187">
    <property type="entry name" value="SF1_C_Upf1"/>
</dbReference>
<dbReference type="InterPro" id="IPR041679">
    <property type="entry name" value="DNA2/NAM7-like_C"/>
</dbReference>
<dbReference type="GO" id="GO:0005524">
    <property type="term" value="F:ATP binding"/>
    <property type="evidence" value="ECO:0007669"/>
    <property type="project" value="UniProtKB-KW"/>
</dbReference>
<evidence type="ECO:0000313" key="8">
    <source>
        <dbReference type="EMBL" id="KAH7368405.1"/>
    </source>
</evidence>
<keyword evidence="9" id="KW-1185">Reference proteome</keyword>
<dbReference type="GO" id="GO:0016787">
    <property type="term" value="F:hydrolase activity"/>
    <property type="evidence" value="ECO:0007669"/>
    <property type="project" value="UniProtKB-KW"/>
</dbReference>
<keyword evidence="4" id="KW-0347">Helicase</keyword>
<dbReference type="SUPFAM" id="SSF52540">
    <property type="entry name" value="P-loop containing nucleoside triphosphate hydrolases"/>
    <property type="match status" value="1"/>
</dbReference>
<dbReference type="PANTHER" id="PTHR43788:SF8">
    <property type="entry name" value="DNA-BINDING PROTEIN SMUBP-2"/>
    <property type="match status" value="1"/>
</dbReference>
<dbReference type="InterPro" id="IPR027417">
    <property type="entry name" value="P-loop_NTPase"/>
</dbReference>
<dbReference type="InterPro" id="IPR050534">
    <property type="entry name" value="Coronavir_polyprotein_1ab"/>
</dbReference>
<evidence type="ECO:0000256" key="4">
    <source>
        <dbReference type="ARBA" id="ARBA00022806"/>
    </source>
</evidence>
<keyword evidence="2" id="KW-0547">Nucleotide-binding</keyword>
<evidence type="ECO:0000256" key="5">
    <source>
        <dbReference type="ARBA" id="ARBA00022840"/>
    </source>
</evidence>
<dbReference type="AlphaFoldDB" id="A0A8K0TJ02"/>
<dbReference type="EMBL" id="JAGPXD010000002">
    <property type="protein sequence ID" value="KAH7368405.1"/>
    <property type="molecule type" value="Genomic_DNA"/>
</dbReference>
<evidence type="ECO:0000259" key="7">
    <source>
        <dbReference type="Pfam" id="PF13087"/>
    </source>
</evidence>
<dbReference type="GO" id="GO:0043139">
    <property type="term" value="F:5'-3' DNA helicase activity"/>
    <property type="evidence" value="ECO:0007669"/>
    <property type="project" value="TreeGrafter"/>
</dbReference>
<dbReference type="PANTHER" id="PTHR43788">
    <property type="entry name" value="DNA2/NAM7 HELICASE FAMILY MEMBER"/>
    <property type="match status" value="1"/>
</dbReference>
<dbReference type="Proteomes" id="UP000813385">
    <property type="component" value="Unassembled WGS sequence"/>
</dbReference>
<dbReference type="Pfam" id="PF13087">
    <property type="entry name" value="AAA_12"/>
    <property type="match status" value="1"/>
</dbReference>
<evidence type="ECO:0000259" key="6">
    <source>
        <dbReference type="Pfam" id="PF13086"/>
    </source>
</evidence>
<sequence>MGTKMRVDAVNKFVEGAEPSSTSLTFPGLTIEDHQALHRALMQGAGFYNWMAATPAQPTLRKLPVIDFLDIEDKVYTDCIIQEALEQDRERFRHYMSHRTLGLGMISGAAGTGKTTALAVATLAMESKLGPILCLAPTDVAVTNFAVRISRVSATVTERRNKAAEGERVHQKKLVVRGNKTAHEISALWSLLEKPDDVEGVATRLDLSLSLAFWVLVILRHKMGGDLDEYGPKAIHDLRTSVDQRENFAGLRGVANGTVDFKELRKDEDELKQRLKALMLEIVNRADFLCVTPAGSDGPDYIAWKEVLARGIAVDEAANMNRGDLACGWGNVCRPMFLAGDAKSLAPVILAGNEKDASGNLINRLVADGKVSPLEFFQAAGLPVYRMRVQLRMANGLFDIVANTIYSEVPYRYGPSCAVDLPQFEIGRQLETFIQERFKGDKHLKAPASDELTPLFIHCEGSYVHKDAATHAKRSDHQVNVALDFAADFVRSHKVDPTRIAFVATYAANVDLIDRLIKKSPKYMEHLGDCPSAATVDSFQGQENDIVIAVLGTNKAVGPGLASDERRLNVLLTRARAGMVLVGDVNTTKDVTKPAAKAQNVKGKAKGKIKSFRVPNAVGELVSTKAVALESVCVALWESGRVATVIVEVKDEKGEVAEES</sequence>
<accession>A0A8K0TJ02</accession>
<feature type="domain" description="DNA2/NAM7 helicase helicase" evidence="6">
    <location>
        <begin position="87"/>
        <end position="350"/>
    </location>
</feature>
<name>A0A8K0TJ02_9PEZI</name>